<feature type="domain" description="Orc1-like AAA ATPase" evidence="1">
    <location>
        <begin position="22"/>
        <end position="86"/>
    </location>
</feature>
<dbReference type="RefSeq" id="WP_141955908.1">
    <property type="nucleotide sequence ID" value="NZ_VFOZ01000001.1"/>
</dbReference>
<dbReference type="OrthoDB" id="5167319at2"/>
<dbReference type="Pfam" id="PF13191">
    <property type="entry name" value="AAA_16"/>
    <property type="match status" value="1"/>
</dbReference>
<reference evidence="2 3" key="1">
    <citation type="submission" date="2019-06" db="EMBL/GenBank/DDBJ databases">
        <title>Sequencing the genomes of 1000 actinobacteria strains.</title>
        <authorList>
            <person name="Klenk H.-P."/>
        </authorList>
    </citation>
    <scope>NUCLEOTIDE SEQUENCE [LARGE SCALE GENOMIC DNA]</scope>
    <source>
        <strain evidence="2 3">DSM 102200</strain>
    </source>
</reference>
<dbReference type="InterPro" id="IPR027417">
    <property type="entry name" value="P-loop_NTPase"/>
</dbReference>
<dbReference type="SUPFAM" id="SSF52540">
    <property type="entry name" value="P-loop containing nucleoside triphosphate hydrolases"/>
    <property type="match status" value="1"/>
</dbReference>
<accession>A0A543CJ62</accession>
<comment type="caution">
    <text evidence="2">The sequence shown here is derived from an EMBL/GenBank/DDBJ whole genome shotgun (WGS) entry which is preliminary data.</text>
</comment>
<dbReference type="EMBL" id="VFOZ01000001">
    <property type="protein sequence ID" value="TQL97138.1"/>
    <property type="molecule type" value="Genomic_DNA"/>
</dbReference>
<evidence type="ECO:0000313" key="2">
    <source>
        <dbReference type="EMBL" id="TQL97138.1"/>
    </source>
</evidence>
<dbReference type="AlphaFoldDB" id="A0A543CJ62"/>
<sequence length="676" mass="75268">MNPETRRFTSLAERLRAARQRTFVGRAAELDLFRAALDDAAESFAVQFLTGPGGIGKSTLLRRFAEEAAAAGRTVVEIDGHQGSRTPEAFEADAATMFTHVGAVLLVDDFEAFEPIEDWLRERFLPRLPAGALVVLAGRRPPDAMWLSDPGWEDVLRVIAVGDLPRADAVALLTARGVPSALHPALLTFAGGHPLALSLAASAERNGEGEDAAWTPPQDVVGALLTRLVGQVPSPVHRQALEVSAHVRTTTEGLLRDVLPEADAAALFAWLRQLSFMEPASSGIRPHDVIREILDIDLSWRDPQRYEDMHRGLIRHFVAEVRAGSDPVGFAQMEALLYLLWDGSSLFSERDAPHVHEDVLRSGDRDTILEIAAKRTNEETAAIVGFWLERRPETFAVFRDSVTGEPAGYMVSLRLTAPDDEENSVDPVVAEAWSYVRRMSPLRDGEHLAIVRCMLSRDSFPSPVGDLIAARVATIAIRSEGVAWICLVLSDPDRWKRFAVFGEQDALLVSVGDRTFGLLCRNWQETSPEAWLEQLKPRRTSQPVRMPHDRFVRRYEVLSRAEFDAAVRGALRSWNRPDALANSPLIPTRVVAEAGPEPVDALRRVLRETVERLDADPRDAKLHRAITMTFMQNTPTQQAAADRLGLPFSTYRRHLTRGLDRVCELLWRRELLGERR</sequence>
<protein>
    <submittedName>
        <fullName evidence="2">AAA ATPase-like protein</fullName>
    </submittedName>
</protein>
<keyword evidence="3" id="KW-1185">Reference proteome</keyword>
<evidence type="ECO:0000259" key="1">
    <source>
        <dbReference type="Pfam" id="PF13191"/>
    </source>
</evidence>
<dbReference type="Gene3D" id="3.40.50.300">
    <property type="entry name" value="P-loop containing nucleotide triphosphate hydrolases"/>
    <property type="match status" value="1"/>
</dbReference>
<proteinExistence type="predicted"/>
<evidence type="ECO:0000313" key="3">
    <source>
        <dbReference type="Proteomes" id="UP000316096"/>
    </source>
</evidence>
<dbReference type="Proteomes" id="UP000316096">
    <property type="component" value="Unassembled WGS sequence"/>
</dbReference>
<name>A0A543CJ62_9ACTN</name>
<organism evidence="2 3">
    <name type="scientific">Actinoallomurus bryophytorum</name>
    <dbReference type="NCBI Taxonomy" id="1490222"/>
    <lineage>
        <taxon>Bacteria</taxon>
        <taxon>Bacillati</taxon>
        <taxon>Actinomycetota</taxon>
        <taxon>Actinomycetes</taxon>
        <taxon>Streptosporangiales</taxon>
        <taxon>Thermomonosporaceae</taxon>
        <taxon>Actinoallomurus</taxon>
    </lineage>
</organism>
<dbReference type="InterPro" id="IPR041664">
    <property type="entry name" value="AAA_16"/>
</dbReference>
<gene>
    <name evidence="2" type="ORF">FB559_2714</name>
</gene>